<organism evidence="2 3">
    <name type="scientific">Apiotrichum porosum</name>
    <dbReference type="NCBI Taxonomy" id="105984"/>
    <lineage>
        <taxon>Eukaryota</taxon>
        <taxon>Fungi</taxon>
        <taxon>Dikarya</taxon>
        <taxon>Basidiomycota</taxon>
        <taxon>Agaricomycotina</taxon>
        <taxon>Tremellomycetes</taxon>
        <taxon>Trichosporonales</taxon>
        <taxon>Trichosporonaceae</taxon>
        <taxon>Apiotrichum</taxon>
    </lineage>
</organism>
<gene>
    <name evidence="2" type="ORF">EHS24_009000</name>
</gene>
<evidence type="ECO:0000313" key="2">
    <source>
        <dbReference type="EMBL" id="RSH80422.1"/>
    </source>
</evidence>
<feature type="region of interest" description="Disordered" evidence="1">
    <location>
        <begin position="269"/>
        <end position="296"/>
    </location>
</feature>
<name>A0A427XNT2_9TREE</name>
<dbReference type="SUPFAM" id="SSF54928">
    <property type="entry name" value="RNA-binding domain, RBD"/>
    <property type="match status" value="1"/>
</dbReference>
<dbReference type="GeneID" id="39593543"/>
<dbReference type="AlphaFoldDB" id="A0A427XNT2"/>
<feature type="region of interest" description="Disordered" evidence="1">
    <location>
        <begin position="1"/>
        <end position="107"/>
    </location>
</feature>
<dbReference type="InterPro" id="IPR034772">
    <property type="entry name" value="CPSF6/7"/>
</dbReference>
<dbReference type="GO" id="GO:0005634">
    <property type="term" value="C:nucleus"/>
    <property type="evidence" value="ECO:0007669"/>
    <property type="project" value="UniProtKB-SubCell"/>
</dbReference>
<dbReference type="InterPro" id="IPR035979">
    <property type="entry name" value="RBD_domain_sf"/>
</dbReference>
<proteinExistence type="predicted"/>
<evidence type="ECO:0008006" key="4">
    <source>
        <dbReference type="Google" id="ProtNLM"/>
    </source>
</evidence>
<dbReference type="GO" id="GO:0003676">
    <property type="term" value="F:nucleic acid binding"/>
    <property type="evidence" value="ECO:0007669"/>
    <property type="project" value="InterPro"/>
</dbReference>
<reference evidence="2 3" key="1">
    <citation type="submission" date="2018-11" db="EMBL/GenBank/DDBJ databases">
        <title>Genome sequence of Apiotrichum porosum DSM 27194.</title>
        <authorList>
            <person name="Aliyu H."/>
            <person name="Gorte O."/>
            <person name="Ochsenreither K."/>
        </authorList>
    </citation>
    <scope>NUCLEOTIDE SEQUENCE [LARGE SCALE GENOMIC DNA]</scope>
    <source>
        <strain evidence="2 3">DSM 27194</strain>
    </source>
</reference>
<feature type="compositionally biased region" description="Basic and acidic residues" evidence="1">
    <location>
        <begin position="83"/>
        <end position="92"/>
    </location>
</feature>
<comment type="caution">
    <text evidence="2">The sequence shown here is derived from an EMBL/GenBank/DDBJ whole genome shotgun (WGS) entry which is preliminary data.</text>
</comment>
<accession>A0A427XNT2</accession>
<dbReference type="STRING" id="105984.A0A427XNT2"/>
<dbReference type="RefSeq" id="XP_028475369.1">
    <property type="nucleotide sequence ID" value="XM_028624297.1"/>
</dbReference>
<feature type="compositionally biased region" description="Low complexity" evidence="1">
    <location>
        <begin position="273"/>
        <end position="284"/>
    </location>
</feature>
<evidence type="ECO:0000313" key="3">
    <source>
        <dbReference type="Proteomes" id="UP000279236"/>
    </source>
</evidence>
<evidence type="ECO:0000256" key="1">
    <source>
        <dbReference type="SAM" id="MobiDB-lite"/>
    </source>
</evidence>
<sequence>MSGSSPTFFPDGHFSSNAEVSPSPTPIPATPEMNPFDARRRTIDESEGNGSPASAAESAASSHLSPLASPFAPTQAEEGEEGKEDKEGRREPQVATEAPRGTHVHPNGGAFPTVLQVSDLHWFTVDAELVRIAAAGANVHITVKDVTFLEHKCNGKSKGTAFINCHTPDRLMRLMKWFETHEYQGKRVTVNVANNVNGKPPIPPPTHDKDSGGAVYRTSDEAARGPLPFLPTNSHGGVNFNRVPLHHRQQMQQMQQAGFLNPGATFAKGPKGAAAHHTPAAQHAELARGQSNSASHAQYSVPADHVQVINWHQPPTQTQGEFHPPLYELTSDIRLMNTGVAHGIRL</sequence>
<keyword evidence="3" id="KW-1185">Reference proteome</keyword>
<dbReference type="PANTHER" id="PTHR23204">
    <property type="entry name" value="CLEAVAGE AND POLYADENYLATION SPECIFIC FACTOR"/>
    <property type="match status" value="1"/>
</dbReference>
<feature type="compositionally biased region" description="Low complexity" evidence="1">
    <location>
        <begin position="51"/>
        <end position="73"/>
    </location>
</feature>
<dbReference type="OrthoDB" id="10065185at2759"/>
<protein>
    <recommendedName>
        <fullName evidence="4">RRM domain-containing protein</fullName>
    </recommendedName>
</protein>
<dbReference type="Proteomes" id="UP000279236">
    <property type="component" value="Unassembled WGS sequence"/>
</dbReference>
<dbReference type="EMBL" id="RSCE01000008">
    <property type="protein sequence ID" value="RSH80422.1"/>
    <property type="molecule type" value="Genomic_DNA"/>
</dbReference>
<dbReference type="GO" id="GO:0006397">
    <property type="term" value="P:mRNA processing"/>
    <property type="evidence" value="ECO:0007669"/>
    <property type="project" value="UniProtKB-KW"/>
</dbReference>
<dbReference type="InterPro" id="IPR012677">
    <property type="entry name" value="Nucleotide-bd_a/b_plait_sf"/>
</dbReference>
<dbReference type="Gene3D" id="3.30.70.330">
    <property type="match status" value="1"/>
</dbReference>
<feature type="region of interest" description="Disordered" evidence="1">
    <location>
        <begin position="195"/>
        <end position="214"/>
    </location>
</feature>